<evidence type="ECO:0000256" key="10">
    <source>
        <dbReference type="ARBA" id="ARBA00023235"/>
    </source>
</evidence>
<dbReference type="Pfam" id="PF12705">
    <property type="entry name" value="PDDEXK_1"/>
    <property type="match status" value="1"/>
</dbReference>
<comment type="catalytic activity">
    <reaction evidence="11">
        <text>Couples ATP hydrolysis with the unwinding of duplex DNA by translocating in the 3'-5' direction.</text>
        <dbReference type="EC" id="5.6.2.4"/>
    </reaction>
</comment>
<dbReference type="GO" id="GO:0033202">
    <property type="term" value="C:DNA helicase complex"/>
    <property type="evidence" value="ECO:0007669"/>
    <property type="project" value="TreeGrafter"/>
</dbReference>
<dbReference type="GO" id="GO:0005524">
    <property type="term" value="F:ATP binding"/>
    <property type="evidence" value="ECO:0007669"/>
    <property type="project" value="UniProtKB-UniRule"/>
</dbReference>
<dbReference type="GO" id="GO:0003677">
    <property type="term" value="F:DNA binding"/>
    <property type="evidence" value="ECO:0007669"/>
    <property type="project" value="UniProtKB-KW"/>
</dbReference>
<dbReference type="InterPro" id="IPR027417">
    <property type="entry name" value="P-loop_NTPase"/>
</dbReference>
<keyword evidence="7 15" id="KW-0067">ATP-binding</keyword>
<feature type="region of interest" description="Disordered" evidence="16">
    <location>
        <begin position="933"/>
        <end position="970"/>
    </location>
</feature>
<dbReference type="GO" id="GO:0000725">
    <property type="term" value="P:recombinational repair"/>
    <property type="evidence" value="ECO:0007669"/>
    <property type="project" value="TreeGrafter"/>
</dbReference>
<dbReference type="EMBL" id="BOPV01000001">
    <property type="protein sequence ID" value="GIL39939.1"/>
    <property type="molecule type" value="Genomic_DNA"/>
</dbReference>
<evidence type="ECO:0000259" key="17">
    <source>
        <dbReference type="PROSITE" id="PS51198"/>
    </source>
</evidence>
<keyword evidence="1" id="KW-0540">Nuclease</keyword>
<dbReference type="GO" id="GO:0004527">
    <property type="term" value="F:exonuclease activity"/>
    <property type="evidence" value="ECO:0007669"/>
    <property type="project" value="UniProtKB-KW"/>
</dbReference>
<dbReference type="PROSITE" id="PS51198">
    <property type="entry name" value="UVRD_HELICASE_ATP_BIND"/>
    <property type="match status" value="1"/>
</dbReference>
<dbReference type="Pfam" id="PF13361">
    <property type="entry name" value="UvrD_C"/>
    <property type="match status" value="1"/>
</dbReference>
<evidence type="ECO:0000313" key="20">
    <source>
        <dbReference type="Proteomes" id="UP000681075"/>
    </source>
</evidence>
<dbReference type="NCBIfam" id="TIGR02784">
    <property type="entry name" value="addA_alphas"/>
    <property type="match status" value="1"/>
</dbReference>
<evidence type="ECO:0000256" key="7">
    <source>
        <dbReference type="ARBA" id="ARBA00022840"/>
    </source>
</evidence>
<dbReference type="InterPro" id="IPR011335">
    <property type="entry name" value="Restrct_endonuc-II-like"/>
</dbReference>
<accession>A0A8S8XDQ5</accession>
<dbReference type="GO" id="GO:0043138">
    <property type="term" value="F:3'-5' DNA helicase activity"/>
    <property type="evidence" value="ECO:0007669"/>
    <property type="project" value="UniProtKB-EC"/>
</dbReference>
<keyword evidence="10" id="KW-0413">Isomerase</keyword>
<organism evidence="19 20">
    <name type="scientific">Roseiterribacter gracilis</name>
    <dbReference type="NCBI Taxonomy" id="2812848"/>
    <lineage>
        <taxon>Bacteria</taxon>
        <taxon>Pseudomonadati</taxon>
        <taxon>Pseudomonadota</taxon>
        <taxon>Alphaproteobacteria</taxon>
        <taxon>Rhodospirillales</taxon>
        <taxon>Roseiterribacteraceae</taxon>
        <taxon>Roseiterribacter</taxon>
    </lineage>
</organism>
<dbReference type="Gene3D" id="3.40.50.300">
    <property type="entry name" value="P-loop containing nucleotide triphosphate hydrolases"/>
    <property type="match status" value="3"/>
</dbReference>
<keyword evidence="9" id="KW-0234">DNA repair</keyword>
<keyword evidence="6" id="KW-0269">Exonuclease</keyword>
<dbReference type="PANTHER" id="PTHR11070:SF2">
    <property type="entry name" value="ATP-DEPENDENT DNA HELICASE SRS2"/>
    <property type="match status" value="1"/>
</dbReference>
<feature type="region of interest" description="Disordered" evidence="16">
    <location>
        <begin position="1"/>
        <end position="23"/>
    </location>
</feature>
<evidence type="ECO:0000256" key="3">
    <source>
        <dbReference type="ARBA" id="ARBA00022763"/>
    </source>
</evidence>
<evidence type="ECO:0000256" key="2">
    <source>
        <dbReference type="ARBA" id="ARBA00022741"/>
    </source>
</evidence>
<evidence type="ECO:0000313" key="19">
    <source>
        <dbReference type="EMBL" id="GIL39939.1"/>
    </source>
</evidence>
<keyword evidence="8" id="KW-0238">DNA-binding</keyword>
<evidence type="ECO:0000256" key="13">
    <source>
        <dbReference type="ARBA" id="ARBA00034923"/>
    </source>
</evidence>
<evidence type="ECO:0000259" key="18">
    <source>
        <dbReference type="PROSITE" id="PS51217"/>
    </source>
</evidence>
<dbReference type="Gene3D" id="1.10.486.10">
    <property type="entry name" value="PCRA, domain 4"/>
    <property type="match status" value="1"/>
</dbReference>
<keyword evidence="2 15" id="KW-0547">Nucleotide-binding</keyword>
<feature type="compositionally biased region" description="Basic and acidic residues" evidence="16">
    <location>
        <begin position="1"/>
        <end position="10"/>
    </location>
</feature>
<dbReference type="PROSITE" id="PS51217">
    <property type="entry name" value="UVRD_HELICASE_CTER"/>
    <property type="match status" value="1"/>
</dbReference>
<dbReference type="InterPro" id="IPR038726">
    <property type="entry name" value="PDDEXK_AddAB-type"/>
</dbReference>
<evidence type="ECO:0000256" key="9">
    <source>
        <dbReference type="ARBA" id="ARBA00023204"/>
    </source>
</evidence>
<dbReference type="InterPro" id="IPR014151">
    <property type="entry name" value="DNA_helicase_AddA"/>
</dbReference>
<evidence type="ECO:0000256" key="16">
    <source>
        <dbReference type="SAM" id="MobiDB-lite"/>
    </source>
</evidence>
<keyword evidence="4 15" id="KW-0378">Hydrolase</keyword>
<feature type="binding site" evidence="15">
    <location>
        <begin position="22"/>
        <end position="29"/>
    </location>
    <ligand>
        <name>ATP</name>
        <dbReference type="ChEBI" id="CHEBI:30616"/>
    </ligand>
</feature>
<dbReference type="Gene3D" id="3.30.160.800">
    <property type="match status" value="1"/>
</dbReference>
<dbReference type="Gene3D" id="3.90.320.10">
    <property type="match status" value="1"/>
</dbReference>
<evidence type="ECO:0000256" key="1">
    <source>
        <dbReference type="ARBA" id="ARBA00022722"/>
    </source>
</evidence>
<evidence type="ECO:0000256" key="4">
    <source>
        <dbReference type="ARBA" id="ARBA00022801"/>
    </source>
</evidence>
<dbReference type="GO" id="GO:0005829">
    <property type="term" value="C:cytosol"/>
    <property type="evidence" value="ECO:0007669"/>
    <property type="project" value="TreeGrafter"/>
</dbReference>
<keyword evidence="5 15" id="KW-0347">Helicase</keyword>
<keyword evidence="20" id="KW-1185">Reference proteome</keyword>
<dbReference type="Pfam" id="PF00580">
    <property type="entry name" value="UvrD-helicase"/>
    <property type="match status" value="1"/>
</dbReference>
<dbReference type="PANTHER" id="PTHR11070">
    <property type="entry name" value="UVRD / RECB / PCRA DNA HELICASE FAMILY MEMBER"/>
    <property type="match status" value="1"/>
</dbReference>
<protein>
    <recommendedName>
        <fullName evidence="12">DNA 3'-5' helicase</fullName>
        <ecNumber evidence="12">5.6.2.4</ecNumber>
    </recommendedName>
    <alternativeName>
        <fullName evidence="13">DNA 3'-5' helicase II</fullName>
    </alternativeName>
</protein>
<gene>
    <name evidence="19" type="ORF">TMPK1_21760</name>
</gene>
<comment type="catalytic activity">
    <reaction evidence="14">
        <text>ATP + H2O = ADP + phosphate + H(+)</text>
        <dbReference type="Rhea" id="RHEA:13065"/>
        <dbReference type="ChEBI" id="CHEBI:15377"/>
        <dbReference type="ChEBI" id="CHEBI:15378"/>
        <dbReference type="ChEBI" id="CHEBI:30616"/>
        <dbReference type="ChEBI" id="CHEBI:43474"/>
        <dbReference type="ChEBI" id="CHEBI:456216"/>
        <dbReference type="EC" id="5.6.2.4"/>
    </reaction>
</comment>
<proteinExistence type="predicted"/>
<evidence type="ECO:0000256" key="6">
    <source>
        <dbReference type="ARBA" id="ARBA00022839"/>
    </source>
</evidence>
<dbReference type="InterPro" id="IPR014017">
    <property type="entry name" value="DNA_helicase_UvrD-like_C"/>
</dbReference>
<comment type="caution">
    <text evidence="19">The sequence shown here is derived from an EMBL/GenBank/DDBJ whole genome shotgun (WGS) entry which is preliminary data.</text>
</comment>
<dbReference type="RefSeq" id="WP_420243056.1">
    <property type="nucleotide sequence ID" value="NZ_BOPV01000001.1"/>
</dbReference>
<evidence type="ECO:0000256" key="8">
    <source>
        <dbReference type="ARBA" id="ARBA00023125"/>
    </source>
</evidence>
<keyword evidence="3" id="KW-0227">DNA damage</keyword>
<reference evidence="19" key="1">
    <citation type="submission" date="2021-02" db="EMBL/GenBank/DDBJ databases">
        <title>Genome sequence of Rhodospirillales sp. strain TMPK1 isolated from soil.</title>
        <authorList>
            <person name="Nakai R."/>
            <person name="Kusada H."/>
            <person name="Tamaki H."/>
        </authorList>
    </citation>
    <scope>NUCLEOTIDE SEQUENCE</scope>
    <source>
        <strain evidence="19">TMPK1</strain>
    </source>
</reference>
<sequence length="1141" mass="124671">MNSADQDQRYASDPTSSAWVGASAGSGKTKVLTDRVLRLLLDGVDPQRLLCLTFTKAAAAEMSIRVGERLAAWATQDEDKLIASLHALTDKVPDEATRKRARTLFARTVDLPQGPRIQTIHGFCQSVLRRFPLEAGVSPQFRLLDEREAQELLDEARDEVLHGARAEPDSTLGRALAELVRRAGEATFADLISELTASRAKLATFLEREGGVAGAVAQVRATVGVEPDATTESVLRDACADHAFDGTELRSACELLSRGSKTDQERSAKIAAWLADASGRAGSFAAYWRAYLTEKRELRATLATKASAAALPALQQEASRVLGVLDRLNAVGTAEATEALLVVGAALLDEYARRKARSGGLDYEDLIATTGALLARDGVAAWVLFKLDGGIEHVLVDEAQDTNPAQWRIVQALTDEFFVGLGAVDRPRTVFAVGDEKQSIFSFQGADPNEFARMRQHFADRTREIERPLREVPLNVSFRSTEPVLRLVDRVFADDAARKGVAHTPIAHQVTRKGQAGLVELWPLVEETEREAPLPWAPPVETAHEEASASRLAMQIAQKIRRWLDDGTRLESHGRAIRPGDVMILVRRRAPDFVPAMVRALKSLNVPVAGVDRMVLTRELAVMDLLALGRFLLLPDDDLTLATLLKTPLVGLGEDDLFELAHRRGEQSLWSSLHARSRENKTWEAARVWLSRLLGEADLVPPYELFASALLRACPADPLGSGRRAIQARLGAEALDPLEEFLTACLIHSAAHTPSLQSFLAWLEAGEAELKRELAQGTRDEVRLITVHGAKGLQAPIVVLPDTTGTIDKSQGPRLLWADGDVPLWGGARADEDSVARAARRVHEQAADDEYRRLLYVALTRAEDRLIVAGWQKRRAVPAGSWYRLVEAAMQGDDVQRHDDGTAQISIEQRAEPDRTARALREETVAIDPVPDALRVPPAAEPTPTKPLTPSRPTMRDPPARSPAMRSGDQALRKRGRLVHKLLQLLPNLAQEARADACARFLAQPAHALDVDTQASLAREVLAVLADPDFATVFAPGSRAEVPVVGRIGTTLVAGQVDRLAIGDDAIWVVDYKTDRPPPERASDAPPAYLAQLAAYVAVIARLFPVRPVRAALLWTETPRLMELPNQLLNPYLLRLESGAT</sequence>
<name>A0A8S8XDQ5_9PROT</name>
<evidence type="ECO:0000256" key="5">
    <source>
        <dbReference type="ARBA" id="ARBA00022806"/>
    </source>
</evidence>
<dbReference type="EC" id="5.6.2.4" evidence="12"/>
<evidence type="ECO:0000256" key="12">
    <source>
        <dbReference type="ARBA" id="ARBA00034808"/>
    </source>
</evidence>
<dbReference type="SUPFAM" id="SSF52540">
    <property type="entry name" value="P-loop containing nucleoside triphosphate hydrolases"/>
    <property type="match status" value="1"/>
</dbReference>
<feature type="domain" description="UvrD-like helicase ATP-binding" evidence="17">
    <location>
        <begin position="1"/>
        <end position="481"/>
    </location>
</feature>
<evidence type="ECO:0000256" key="15">
    <source>
        <dbReference type="PROSITE-ProRule" id="PRU00560"/>
    </source>
</evidence>
<dbReference type="InterPro" id="IPR011604">
    <property type="entry name" value="PDDEXK-like_dom_sf"/>
</dbReference>
<evidence type="ECO:0000256" key="11">
    <source>
        <dbReference type="ARBA" id="ARBA00034617"/>
    </source>
</evidence>
<dbReference type="Proteomes" id="UP000681075">
    <property type="component" value="Unassembled WGS sequence"/>
</dbReference>
<dbReference type="AlphaFoldDB" id="A0A8S8XDQ5"/>
<dbReference type="InterPro" id="IPR000212">
    <property type="entry name" value="DNA_helicase_UvrD/REP"/>
</dbReference>
<dbReference type="SUPFAM" id="SSF52980">
    <property type="entry name" value="Restriction endonuclease-like"/>
    <property type="match status" value="1"/>
</dbReference>
<dbReference type="InterPro" id="IPR014016">
    <property type="entry name" value="UvrD-like_ATP-bd"/>
</dbReference>
<feature type="domain" description="UvrD-like helicase C-terminal" evidence="18">
    <location>
        <begin position="496"/>
        <end position="792"/>
    </location>
</feature>
<evidence type="ECO:0000256" key="14">
    <source>
        <dbReference type="ARBA" id="ARBA00048988"/>
    </source>
</evidence>